<gene>
    <name evidence="8" type="ORF">LDX50_29090</name>
</gene>
<dbReference type="GO" id="GO:0030600">
    <property type="term" value="F:feruloyl esterase activity"/>
    <property type="evidence" value="ECO:0007669"/>
    <property type="project" value="InterPro"/>
</dbReference>
<dbReference type="Gene3D" id="3.40.50.1820">
    <property type="entry name" value="alpha/beta hydrolase"/>
    <property type="match status" value="1"/>
</dbReference>
<name>A0A9X1L1M4_9BACT</name>
<comment type="caution">
    <text evidence="8">The sequence shown here is derived from an EMBL/GenBank/DDBJ whole genome shotgun (WGS) entry which is preliminary data.</text>
</comment>
<evidence type="ECO:0000256" key="4">
    <source>
        <dbReference type="ARBA" id="ARBA00022729"/>
    </source>
</evidence>
<dbReference type="Proteomes" id="UP001139409">
    <property type="component" value="Unassembled WGS sequence"/>
</dbReference>
<dbReference type="EMBL" id="JAIXNE010000008">
    <property type="protein sequence ID" value="MCA6078964.1"/>
    <property type="molecule type" value="Genomic_DNA"/>
</dbReference>
<evidence type="ECO:0000313" key="9">
    <source>
        <dbReference type="Proteomes" id="UP001139409"/>
    </source>
</evidence>
<keyword evidence="2" id="KW-0964">Secreted</keyword>
<dbReference type="RefSeq" id="WP_225699826.1">
    <property type="nucleotide sequence ID" value="NZ_JAIXNE010000008.1"/>
</dbReference>
<dbReference type="GO" id="GO:0005576">
    <property type="term" value="C:extracellular region"/>
    <property type="evidence" value="ECO:0007669"/>
    <property type="project" value="UniProtKB-SubCell"/>
</dbReference>
<dbReference type="PANTHER" id="PTHR38050:SF2">
    <property type="entry name" value="FERULOYL ESTERASE C-RELATED"/>
    <property type="match status" value="1"/>
</dbReference>
<dbReference type="AlphaFoldDB" id="A0A9X1L1M4"/>
<keyword evidence="9" id="KW-1185">Reference proteome</keyword>
<accession>A0A9X1L1M4</accession>
<evidence type="ECO:0000256" key="3">
    <source>
        <dbReference type="ARBA" id="ARBA00022651"/>
    </source>
</evidence>
<evidence type="ECO:0000313" key="8">
    <source>
        <dbReference type="EMBL" id="MCA6078964.1"/>
    </source>
</evidence>
<keyword evidence="6" id="KW-0119">Carbohydrate metabolism</keyword>
<protein>
    <submittedName>
        <fullName evidence="8">T9SS type A sorting domain-containing protein</fullName>
    </submittedName>
</protein>
<dbReference type="GO" id="GO:0045493">
    <property type="term" value="P:xylan catabolic process"/>
    <property type="evidence" value="ECO:0007669"/>
    <property type="project" value="UniProtKB-KW"/>
</dbReference>
<evidence type="ECO:0000256" key="6">
    <source>
        <dbReference type="ARBA" id="ARBA00023277"/>
    </source>
</evidence>
<keyword evidence="3" id="KW-0858">Xylan degradation</keyword>
<keyword evidence="4" id="KW-0732">Signal</keyword>
<proteinExistence type="predicted"/>
<evidence type="ECO:0000256" key="5">
    <source>
        <dbReference type="ARBA" id="ARBA00022801"/>
    </source>
</evidence>
<dbReference type="PANTHER" id="PTHR38050">
    <property type="match status" value="1"/>
</dbReference>
<reference evidence="8" key="1">
    <citation type="submission" date="2021-09" db="EMBL/GenBank/DDBJ databases">
        <title>Fulvivirga sp. isolated from coastal sediment.</title>
        <authorList>
            <person name="Yu H."/>
        </authorList>
    </citation>
    <scope>NUCLEOTIDE SEQUENCE</scope>
    <source>
        <strain evidence="8">1062</strain>
    </source>
</reference>
<evidence type="ECO:0000256" key="7">
    <source>
        <dbReference type="ARBA" id="ARBA00023326"/>
    </source>
</evidence>
<sequence>MIRRNILLLPLLILLWTSSFGQFIRKTVQHDGETRTYLIHLPSGYNGETNLPLVINLHGFGSNATEQSVYSRFNFLSDVNDFIVVYPEGLVATLPLGTGQHWDAYFGTGVDDLGFIDLMIDLLWNEYSIDLSRVYATGMSNGGYMSFMLACELSDRIAAIGSVTGSMVRDSFTQCDPQRPVPVIQFHGTDDGVVAYDGSDFGYSIPDVMNYWVEQNTCAGDPVITELEDTDPDDNSTVTRTVYSNCEGEVAVDFYRINGGGHTWPGAIIDQPQLGVTNKDISAHTLIWEFFTNYTHPNPREPRIITSLDEAIAKGTAIYPTLASDRLRIHIEQPAVLSIINLKGSTVTQDQLSPGDHSLNIISWPQGAYIVRLIQADGSVFSERIIKI</sequence>
<dbReference type="SUPFAM" id="SSF53474">
    <property type="entry name" value="alpha/beta-Hydrolases"/>
    <property type="match status" value="1"/>
</dbReference>
<dbReference type="InterPro" id="IPR026444">
    <property type="entry name" value="Secre_tail"/>
</dbReference>
<evidence type="ECO:0000256" key="2">
    <source>
        <dbReference type="ARBA" id="ARBA00022525"/>
    </source>
</evidence>
<keyword evidence="7" id="KW-0624">Polysaccharide degradation</keyword>
<dbReference type="InterPro" id="IPR043595">
    <property type="entry name" value="FaeB/C/D"/>
</dbReference>
<dbReference type="NCBIfam" id="TIGR04183">
    <property type="entry name" value="Por_Secre_tail"/>
    <property type="match status" value="1"/>
</dbReference>
<keyword evidence="5" id="KW-0378">Hydrolase</keyword>
<dbReference type="InterPro" id="IPR029058">
    <property type="entry name" value="AB_hydrolase_fold"/>
</dbReference>
<organism evidence="8 9">
    <name type="scientific">Fulvivirga sedimenti</name>
    <dbReference type="NCBI Taxonomy" id="2879465"/>
    <lineage>
        <taxon>Bacteria</taxon>
        <taxon>Pseudomonadati</taxon>
        <taxon>Bacteroidota</taxon>
        <taxon>Cytophagia</taxon>
        <taxon>Cytophagales</taxon>
        <taxon>Fulvivirgaceae</taxon>
        <taxon>Fulvivirga</taxon>
    </lineage>
</organism>
<evidence type="ECO:0000256" key="1">
    <source>
        <dbReference type="ARBA" id="ARBA00004613"/>
    </source>
</evidence>
<dbReference type="InterPro" id="IPR010126">
    <property type="entry name" value="Esterase_phb"/>
</dbReference>
<dbReference type="Pfam" id="PF10503">
    <property type="entry name" value="Esterase_PHB"/>
    <property type="match status" value="1"/>
</dbReference>
<comment type="subcellular location">
    <subcellularLocation>
        <location evidence="1">Secreted</location>
    </subcellularLocation>
</comment>